<gene>
    <name evidence="1" type="ORF">MNOR_LOCUS14983</name>
</gene>
<proteinExistence type="predicted"/>
<evidence type="ECO:0000313" key="1">
    <source>
        <dbReference type="EMBL" id="CAL4093840.1"/>
    </source>
</evidence>
<reference evidence="1 2" key="1">
    <citation type="submission" date="2024-05" db="EMBL/GenBank/DDBJ databases">
        <authorList>
            <person name="Wallberg A."/>
        </authorList>
    </citation>
    <scope>NUCLEOTIDE SEQUENCE [LARGE SCALE GENOMIC DNA]</scope>
</reference>
<protein>
    <submittedName>
        <fullName evidence="1">Uncharacterized protein</fullName>
    </submittedName>
</protein>
<dbReference type="EMBL" id="CAXKWB010009201">
    <property type="protein sequence ID" value="CAL4093840.1"/>
    <property type="molecule type" value="Genomic_DNA"/>
</dbReference>
<dbReference type="Gene3D" id="1.20.120.20">
    <property type="entry name" value="Apolipoprotein"/>
    <property type="match status" value="1"/>
</dbReference>
<dbReference type="Proteomes" id="UP001497623">
    <property type="component" value="Unassembled WGS sequence"/>
</dbReference>
<comment type="caution">
    <text evidence="1">The sequence shown here is derived from an EMBL/GenBank/DDBJ whole genome shotgun (WGS) entry which is preliminary data.</text>
</comment>
<organism evidence="1 2">
    <name type="scientific">Meganyctiphanes norvegica</name>
    <name type="common">Northern krill</name>
    <name type="synonym">Thysanopoda norvegica</name>
    <dbReference type="NCBI Taxonomy" id="48144"/>
    <lineage>
        <taxon>Eukaryota</taxon>
        <taxon>Metazoa</taxon>
        <taxon>Ecdysozoa</taxon>
        <taxon>Arthropoda</taxon>
        <taxon>Crustacea</taxon>
        <taxon>Multicrustacea</taxon>
        <taxon>Malacostraca</taxon>
        <taxon>Eumalacostraca</taxon>
        <taxon>Eucarida</taxon>
        <taxon>Euphausiacea</taxon>
        <taxon>Euphausiidae</taxon>
        <taxon>Meganyctiphanes</taxon>
    </lineage>
</organism>
<evidence type="ECO:0000313" key="2">
    <source>
        <dbReference type="Proteomes" id="UP001497623"/>
    </source>
</evidence>
<accession>A0AAV2QSQ2</accession>
<sequence length="198" mass="21691">MYTNLSQLQEYTSTVSVQGVGGTTGGRSSQKQEEEAMIVLWAVLATAASLFHHTASVPGLNSRDLLPPTRTNTQDISEGAQGYHLLPVSAGLHKRRLLWFFGKDDEEEISAPDGPTTTERPSRWSRWMGKVGNGFKKIGRGIKSAANTTKWKMKQTGSKIGRGIKSAANTTKWKFKKAGSSIKGAFKSGYRKIKMKIS</sequence>
<dbReference type="AlphaFoldDB" id="A0AAV2QSQ2"/>
<keyword evidence="2" id="KW-1185">Reference proteome</keyword>
<name>A0AAV2QSQ2_MEGNR</name>
<feature type="non-terminal residue" evidence="1">
    <location>
        <position position="198"/>
    </location>
</feature>